<dbReference type="AlphaFoldDB" id="A0A1I0Z8S8"/>
<dbReference type="EMBL" id="FOKA01000010">
    <property type="protein sequence ID" value="SFB22045.1"/>
    <property type="molecule type" value="Genomic_DNA"/>
</dbReference>
<name>A0A1I0Z8S8_9CELL</name>
<feature type="compositionally biased region" description="Basic residues" evidence="1">
    <location>
        <begin position="16"/>
        <end position="36"/>
    </location>
</feature>
<gene>
    <name evidence="2" type="ORF">SAMN05421867_11050</name>
</gene>
<proteinExistence type="predicted"/>
<organism evidence="2 3">
    <name type="scientific">Cellulomonas marina</name>
    <dbReference type="NCBI Taxonomy" id="988821"/>
    <lineage>
        <taxon>Bacteria</taxon>
        <taxon>Bacillati</taxon>
        <taxon>Actinomycetota</taxon>
        <taxon>Actinomycetes</taxon>
        <taxon>Micrococcales</taxon>
        <taxon>Cellulomonadaceae</taxon>
        <taxon>Cellulomonas</taxon>
    </lineage>
</organism>
<evidence type="ECO:0000256" key="1">
    <source>
        <dbReference type="SAM" id="MobiDB-lite"/>
    </source>
</evidence>
<sequence>MTARRLPGHLLPAGRLPRRPHGVDRTRRRAHAPTRTRRTGTALLGLVALLGSLLLPAVAASATGATVTVVQGNSTCRALLGDADAYEIKVEPTAAISDAASFGPVTITGVNSAKTLLGFTSTVPLAAVFVKGGPVGGALYDYRPDGRSSDAGLGVTGYGDGRYQISHVSFCWGEPPVVRDALTATKTAVASYDRDVTWSLTKDAEPTLLEGAAGGSAGTATWGLGVVKTATESGFLVTGSITVRNPNAVPVAVTVTDTLDDGTVADVTCPAAAVPARTTVDGTLVCTYTASPTSRAAATNNAVVVSGTDGVPGATAQVGLDWVQHLTGTEGTTLRDERLGLEVPLTASAEVPMPETFDCPDDPGAYTGGVHERTETNTATLTGDGVALEDDASVVIRCTLAALTATKSAAGSYDLVTSWSLTKQVDDPSHTGLRGQVAGTSTWTVVADRTDTASGWSVTGEVAVSNPSGVDVPFTVADLLDDGTPGQVDCPATTVPAHDSVTCTYTASPGGATATLNTATVTGAGSAPVTATAPVAFTADRSGDQSVTLADPRLGTSTTITDDTTLSVPETFLCSGDSADYVNGASSRTETNTATLTGYDTRLTAQASVRVDCSTPVYAETATGAGTRWPGTSNWFMYTAFSTSTVDLVAGQKHDAGDITMVRSADGRTTTITITLHPGFALSGAKDDVKIQPLAQAPTRYLQPGSFTHKWTRTTSPVVVTVPSTAFYGIHLDVVRW</sequence>
<evidence type="ECO:0000313" key="2">
    <source>
        <dbReference type="EMBL" id="SFB22045.1"/>
    </source>
</evidence>
<accession>A0A1I0Z8S8</accession>
<feature type="region of interest" description="Disordered" evidence="1">
    <location>
        <begin position="1"/>
        <end position="36"/>
    </location>
</feature>
<evidence type="ECO:0000313" key="3">
    <source>
        <dbReference type="Proteomes" id="UP000199012"/>
    </source>
</evidence>
<dbReference type="STRING" id="988821.SAMN05421867_11050"/>
<protein>
    <submittedName>
        <fullName evidence="2">Uncharacterized protein</fullName>
    </submittedName>
</protein>
<dbReference type="RefSeq" id="WP_090033327.1">
    <property type="nucleotide sequence ID" value="NZ_BONM01000011.1"/>
</dbReference>
<reference evidence="2 3" key="1">
    <citation type="submission" date="2016-10" db="EMBL/GenBank/DDBJ databases">
        <authorList>
            <person name="de Groot N.N."/>
        </authorList>
    </citation>
    <scope>NUCLEOTIDE SEQUENCE [LARGE SCALE GENOMIC DNA]</scope>
    <source>
        <strain evidence="2 3">CGMCC 4.6945</strain>
    </source>
</reference>
<dbReference type="OrthoDB" id="5103697at2"/>
<keyword evidence="3" id="KW-1185">Reference proteome</keyword>
<dbReference type="Proteomes" id="UP000199012">
    <property type="component" value="Unassembled WGS sequence"/>
</dbReference>